<name>A0AAW6QAZ7_9PAST</name>
<organism evidence="1 2">
    <name type="scientific">Exercitatus varius</name>
    <dbReference type="NCBI Taxonomy" id="67857"/>
    <lineage>
        <taxon>Bacteria</taxon>
        <taxon>Pseudomonadati</taxon>
        <taxon>Pseudomonadota</taxon>
        <taxon>Gammaproteobacteria</taxon>
        <taxon>Pasteurellales</taxon>
        <taxon>Pasteurellaceae</taxon>
        <taxon>Exercitatus</taxon>
    </lineage>
</organism>
<dbReference type="AlphaFoldDB" id="A0AAW6QAZ7"/>
<comment type="caution">
    <text evidence="1">The sequence shown here is derived from an EMBL/GenBank/DDBJ whole genome shotgun (WGS) entry which is preliminary data.</text>
</comment>
<dbReference type="RefSeq" id="WP_317476042.1">
    <property type="nucleotide sequence ID" value="NZ_JARQTV010000012.1"/>
</dbReference>
<reference evidence="1" key="1">
    <citation type="submission" date="2023-03" db="EMBL/GenBank/DDBJ databases">
        <title>Classification of Bisgaard taxon 6 and taxon 10 as Exercitatus varius gen. nov., spec. nov.</title>
        <authorList>
            <person name="Christensen H."/>
        </authorList>
    </citation>
    <scope>NUCLEOTIDE SEQUENCE</scope>
    <source>
        <strain evidence="1">86116</strain>
    </source>
</reference>
<proteinExistence type="predicted"/>
<protein>
    <submittedName>
        <fullName evidence="1">Uncharacterized protein</fullName>
    </submittedName>
</protein>
<evidence type="ECO:0000313" key="1">
    <source>
        <dbReference type="EMBL" id="MDG2949290.1"/>
    </source>
</evidence>
<evidence type="ECO:0000313" key="2">
    <source>
        <dbReference type="Proteomes" id="UP001214976"/>
    </source>
</evidence>
<accession>A0AAW6QAZ7</accession>
<dbReference type="EMBL" id="JARQTW010000002">
    <property type="protein sequence ID" value="MDG2949290.1"/>
    <property type="molecule type" value="Genomic_DNA"/>
</dbReference>
<sequence>MFLGKEMLDELMHDSVTAYLRDEMNKGIKLGCEPDMHNLMAGLLEFCYKHAFPSLRLIVNVRERSLEFEPLTKDGEIYPVAKKLKLHNTEIHLIYIK</sequence>
<gene>
    <name evidence="1" type="ORF">P7M15_01950</name>
</gene>
<dbReference type="Proteomes" id="UP001214976">
    <property type="component" value="Unassembled WGS sequence"/>
</dbReference>